<dbReference type="GO" id="GO:0005730">
    <property type="term" value="C:nucleolus"/>
    <property type="evidence" value="ECO:0007669"/>
    <property type="project" value="TreeGrafter"/>
</dbReference>
<keyword evidence="9" id="KW-1185">Reference proteome</keyword>
<comment type="caution">
    <text evidence="8">The sequence shown here is derived from an EMBL/GenBank/DDBJ whole genome shotgun (WGS) entry which is preliminary data.</text>
</comment>
<keyword evidence="3 5" id="KW-0949">S-adenosyl-L-methionine</keyword>
<dbReference type="InterPro" id="IPR029063">
    <property type="entry name" value="SAM-dependent_MTases_sf"/>
</dbReference>
<dbReference type="GO" id="GO:0008173">
    <property type="term" value="F:RNA methyltransferase activity"/>
    <property type="evidence" value="ECO:0007669"/>
    <property type="project" value="InterPro"/>
</dbReference>
<evidence type="ECO:0000256" key="4">
    <source>
        <dbReference type="ARBA" id="ARBA00022884"/>
    </source>
</evidence>
<keyword evidence="1 5" id="KW-0489">Methyltransferase</keyword>
<feature type="binding site" evidence="5">
    <location>
        <begin position="228"/>
        <end position="234"/>
    </location>
    <ligand>
        <name>S-adenosyl-L-methionine</name>
        <dbReference type="ChEBI" id="CHEBI:59789"/>
    </ligand>
</feature>
<dbReference type="GO" id="GO:0070475">
    <property type="term" value="P:rRNA base methylation"/>
    <property type="evidence" value="ECO:0007669"/>
    <property type="project" value="TreeGrafter"/>
</dbReference>
<dbReference type="Gene3D" id="3.40.50.150">
    <property type="entry name" value="Vaccinia Virus protein VP39"/>
    <property type="match status" value="1"/>
</dbReference>
<feature type="binding site" evidence="5">
    <location>
        <position position="299"/>
    </location>
    <ligand>
        <name>S-adenosyl-L-methionine</name>
        <dbReference type="ChEBI" id="CHEBI:59789"/>
    </ligand>
</feature>
<dbReference type="InterPro" id="IPR023267">
    <property type="entry name" value="RCMT"/>
</dbReference>
<keyword evidence="2 5" id="KW-0808">Transferase</keyword>
<proteinExistence type="inferred from homology"/>
<keyword evidence="4 5" id="KW-0694">RNA-binding</keyword>
<evidence type="ECO:0000313" key="8">
    <source>
        <dbReference type="EMBL" id="PVD35603.1"/>
    </source>
</evidence>
<name>A0A2T7PQ95_POMCA</name>
<dbReference type="PROSITE" id="PS51686">
    <property type="entry name" value="SAM_MT_RSMB_NOP"/>
    <property type="match status" value="1"/>
</dbReference>
<dbReference type="OrthoDB" id="435282at2759"/>
<reference evidence="8 9" key="1">
    <citation type="submission" date="2018-04" db="EMBL/GenBank/DDBJ databases">
        <title>The genome of golden apple snail Pomacea canaliculata provides insight into stress tolerance and invasive adaptation.</title>
        <authorList>
            <person name="Liu C."/>
            <person name="Liu B."/>
            <person name="Ren Y."/>
            <person name="Zhang Y."/>
            <person name="Wang H."/>
            <person name="Li S."/>
            <person name="Jiang F."/>
            <person name="Yin L."/>
            <person name="Zhang G."/>
            <person name="Qian W."/>
            <person name="Fan W."/>
        </authorList>
    </citation>
    <scope>NUCLEOTIDE SEQUENCE [LARGE SCALE GENOMIC DNA]</scope>
    <source>
        <strain evidence="8">SZHN2017</strain>
        <tissue evidence="8">Muscle</tissue>
    </source>
</reference>
<dbReference type="PANTHER" id="PTHR22807:SF4">
    <property type="entry name" value="28S RRNA (CYTOSINE-C(5))-METHYLTRANSFERASE"/>
    <property type="match status" value="1"/>
</dbReference>
<feature type="binding site" evidence="5">
    <location>
        <position position="279"/>
    </location>
    <ligand>
        <name>S-adenosyl-L-methionine</name>
        <dbReference type="ChEBI" id="CHEBI:59789"/>
    </ligand>
</feature>
<dbReference type="Gene3D" id="3.30.70.1170">
    <property type="entry name" value="Sun protein, domain 3"/>
    <property type="match status" value="1"/>
</dbReference>
<feature type="domain" description="SAM-dependent MTase RsmB/NOP-type" evidence="7">
    <location>
        <begin position="117"/>
        <end position="386"/>
    </location>
</feature>
<dbReference type="Pfam" id="PF21148">
    <property type="entry name" value="NSUN5_fdxn-like"/>
    <property type="match status" value="1"/>
</dbReference>
<feature type="active site" description="Nucleophile" evidence="5">
    <location>
        <position position="350"/>
    </location>
</feature>
<dbReference type="CDD" id="cd02440">
    <property type="entry name" value="AdoMet_MTases"/>
    <property type="match status" value="1"/>
</dbReference>
<sequence length="386" mass="43243">MDLYDVAAEVLQKFNKKQGSNVRQLYALVCESLKYQEVMSTIFDKCSGLLEDKTLTRNRELAIVLLYEHLVGKGLRHAGSLKRICIMRHKKEVKEACSQLMQEQGVDSLASLLSGQSQMFNNLPIPRYVRVNLLKTTVDDVKATFEDEGWIWHGQLTLNNFRAEVEGLCDDKFALDPLMPDLLVFPPATELHAHHLTNNGSIVLQDRASCFPAHVLNPPSGATVLDCCAAPGNKTSHIASLLGNSGRVLAYERDVKRMSLLQKQLQKTGVTNTTTKCQDFLSVDPHDPSFANVEFILVDPSCSGSGMLSRMDHLSSTTCQRLENLARFQVSILKHALRFSSVRRVVYSTCSINEEENEQWGVTREEETEQTQKRQAEVCEIDPGDS</sequence>
<dbReference type="InterPro" id="IPR049561">
    <property type="entry name" value="NSUN5_7_fdxn-like"/>
</dbReference>
<evidence type="ECO:0000256" key="3">
    <source>
        <dbReference type="ARBA" id="ARBA00022691"/>
    </source>
</evidence>
<accession>A0A2T7PQ95</accession>
<evidence type="ECO:0000256" key="1">
    <source>
        <dbReference type="ARBA" id="ARBA00022603"/>
    </source>
</evidence>
<dbReference type="STRING" id="400727.A0A2T7PQ95"/>
<dbReference type="EMBL" id="PZQS01000002">
    <property type="protein sequence ID" value="PVD35603.1"/>
    <property type="molecule type" value="Genomic_DNA"/>
</dbReference>
<dbReference type="SUPFAM" id="SSF53335">
    <property type="entry name" value="S-adenosyl-L-methionine-dependent methyltransferases"/>
    <property type="match status" value="1"/>
</dbReference>
<protein>
    <recommendedName>
        <fullName evidence="7">SAM-dependent MTase RsmB/NOP-type domain-containing protein</fullName>
    </recommendedName>
</protein>
<gene>
    <name evidence="8" type="ORF">C0Q70_02566</name>
</gene>
<evidence type="ECO:0000256" key="2">
    <source>
        <dbReference type="ARBA" id="ARBA00022679"/>
    </source>
</evidence>
<evidence type="ECO:0000256" key="6">
    <source>
        <dbReference type="SAM" id="MobiDB-lite"/>
    </source>
</evidence>
<evidence type="ECO:0000313" key="9">
    <source>
        <dbReference type="Proteomes" id="UP000245119"/>
    </source>
</evidence>
<evidence type="ECO:0000256" key="5">
    <source>
        <dbReference type="PROSITE-ProRule" id="PRU01023"/>
    </source>
</evidence>
<dbReference type="AlphaFoldDB" id="A0A2T7PQ95"/>
<comment type="similarity">
    <text evidence="5">Belongs to the class I-like SAM-binding methyltransferase superfamily. RsmB/NOP family.</text>
</comment>
<feature type="region of interest" description="Disordered" evidence="6">
    <location>
        <begin position="357"/>
        <end position="386"/>
    </location>
</feature>
<dbReference type="InterPro" id="IPR048889">
    <property type="entry name" value="NSUN5_RCM1_N"/>
</dbReference>
<organism evidence="8 9">
    <name type="scientific">Pomacea canaliculata</name>
    <name type="common">Golden apple snail</name>
    <dbReference type="NCBI Taxonomy" id="400727"/>
    <lineage>
        <taxon>Eukaryota</taxon>
        <taxon>Metazoa</taxon>
        <taxon>Spiralia</taxon>
        <taxon>Lophotrochozoa</taxon>
        <taxon>Mollusca</taxon>
        <taxon>Gastropoda</taxon>
        <taxon>Caenogastropoda</taxon>
        <taxon>Architaenioglossa</taxon>
        <taxon>Ampullarioidea</taxon>
        <taxon>Ampullariidae</taxon>
        <taxon>Pomacea</taxon>
    </lineage>
</organism>
<dbReference type="PANTHER" id="PTHR22807">
    <property type="entry name" value="NOP2 YEAST -RELATED NOL1/NOP2/FMU SUN DOMAIN-CONTAINING"/>
    <property type="match status" value="1"/>
</dbReference>
<dbReference type="Proteomes" id="UP000245119">
    <property type="component" value="Linkage Group LG2"/>
</dbReference>
<dbReference type="Pfam" id="PF21153">
    <property type="entry name" value="NSUN5_N"/>
    <property type="match status" value="1"/>
</dbReference>
<dbReference type="Pfam" id="PF01189">
    <property type="entry name" value="Methyltr_RsmB-F"/>
    <property type="match status" value="1"/>
</dbReference>
<feature type="binding site" evidence="5">
    <location>
        <position position="252"/>
    </location>
    <ligand>
        <name>S-adenosyl-L-methionine</name>
        <dbReference type="ChEBI" id="CHEBI:59789"/>
    </ligand>
</feature>
<evidence type="ECO:0000259" key="7">
    <source>
        <dbReference type="PROSITE" id="PS51686"/>
    </source>
</evidence>
<dbReference type="PRINTS" id="PR02008">
    <property type="entry name" value="RCMTFAMILY"/>
</dbReference>
<dbReference type="GO" id="GO:0003723">
    <property type="term" value="F:RNA binding"/>
    <property type="evidence" value="ECO:0007669"/>
    <property type="project" value="UniProtKB-UniRule"/>
</dbReference>
<dbReference type="InterPro" id="IPR001678">
    <property type="entry name" value="MeTrfase_RsmB-F_NOP2_dom"/>
</dbReference>
<dbReference type="InterPro" id="IPR049560">
    <property type="entry name" value="MeTrfase_RsmB-F_NOP2_cat"/>
</dbReference>